<keyword evidence="3" id="KW-0808">Transferase</keyword>
<feature type="non-terminal residue" evidence="7">
    <location>
        <position position="1"/>
    </location>
</feature>
<reference evidence="7" key="1">
    <citation type="submission" date="2020-10" db="EMBL/GenBank/DDBJ databases">
        <authorList>
            <person name="Gilroy R."/>
        </authorList>
    </citation>
    <scope>NUCLEOTIDE SEQUENCE</scope>
    <source>
        <strain evidence="7">6276</strain>
    </source>
</reference>
<dbReference type="SUPFAM" id="SSF53335">
    <property type="entry name" value="S-adenosyl-L-methionine-dependent methyltransferases"/>
    <property type="match status" value="1"/>
</dbReference>
<dbReference type="GO" id="GO:0032259">
    <property type="term" value="P:methylation"/>
    <property type="evidence" value="ECO:0007669"/>
    <property type="project" value="UniProtKB-KW"/>
</dbReference>
<reference evidence="7" key="2">
    <citation type="journal article" date="2021" name="PeerJ">
        <title>Extensive microbial diversity within the chicken gut microbiome revealed by metagenomics and culture.</title>
        <authorList>
            <person name="Gilroy R."/>
            <person name="Ravi A."/>
            <person name="Getino M."/>
            <person name="Pursley I."/>
            <person name="Horton D.L."/>
            <person name="Alikhan N.F."/>
            <person name="Baker D."/>
            <person name="Gharbi K."/>
            <person name="Hall N."/>
            <person name="Watson M."/>
            <person name="Adriaenssens E.M."/>
            <person name="Foster-Nyarko E."/>
            <person name="Jarju S."/>
            <person name="Secka A."/>
            <person name="Antonio M."/>
            <person name="Oren A."/>
            <person name="Chaudhuri R.R."/>
            <person name="La Ragione R."/>
            <person name="Hildebrand F."/>
            <person name="Pallen M.J."/>
        </authorList>
    </citation>
    <scope>NUCLEOTIDE SEQUENCE</scope>
    <source>
        <strain evidence="7">6276</strain>
    </source>
</reference>
<evidence type="ECO:0000256" key="3">
    <source>
        <dbReference type="ARBA" id="ARBA00022679"/>
    </source>
</evidence>
<keyword evidence="4" id="KW-0949">S-adenosyl-L-methionine</keyword>
<comment type="caution">
    <text evidence="7">The sequence shown here is derived from an EMBL/GenBank/DDBJ whole genome shotgun (WGS) entry which is preliminary data.</text>
</comment>
<accession>A0A9D1F079</accession>
<dbReference type="GO" id="GO:0006304">
    <property type="term" value="P:DNA modification"/>
    <property type="evidence" value="ECO:0007669"/>
    <property type="project" value="InterPro"/>
</dbReference>
<dbReference type="EC" id="2.1.1.72" evidence="1"/>
<dbReference type="PROSITE" id="PS00092">
    <property type="entry name" value="N6_MTASE"/>
    <property type="match status" value="1"/>
</dbReference>
<dbReference type="AlphaFoldDB" id="A0A9D1F079"/>
<feature type="domain" description="Type II methyltransferase M.TaqI-like" evidence="6">
    <location>
        <begin position="198"/>
        <end position="410"/>
    </location>
</feature>
<dbReference type="InterPro" id="IPR050953">
    <property type="entry name" value="N4_N6_ade-DNA_methylase"/>
</dbReference>
<dbReference type="NCBIfam" id="NF033452">
    <property type="entry name" value="BREX_1_MTaseX"/>
    <property type="match status" value="1"/>
</dbReference>
<dbReference type="Gene3D" id="3.40.50.150">
    <property type="entry name" value="Vaccinia Virus protein VP39"/>
    <property type="match status" value="1"/>
</dbReference>
<comment type="catalytic activity">
    <reaction evidence="5">
        <text>a 2'-deoxyadenosine in DNA + S-adenosyl-L-methionine = an N(6)-methyl-2'-deoxyadenosine in DNA + S-adenosyl-L-homocysteine + H(+)</text>
        <dbReference type="Rhea" id="RHEA:15197"/>
        <dbReference type="Rhea" id="RHEA-COMP:12418"/>
        <dbReference type="Rhea" id="RHEA-COMP:12419"/>
        <dbReference type="ChEBI" id="CHEBI:15378"/>
        <dbReference type="ChEBI" id="CHEBI:57856"/>
        <dbReference type="ChEBI" id="CHEBI:59789"/>
        <dbReference type="ChEBI" id="CHEBI:90615"/>
        <dbReference type="ChEBI" id="CHEBI:90616"/>
        <dbReference type="EC" id="2.1.1.72"/>
    </reaction>
</comment>
<protein>
    <recommendedName>
        <fullName evidence="1">site-specific DNA-methyltransferase (adenine-specific)</fullName>
        <ecNumber evidence="1">2.1.1.72</ecNumber>
    </recommendedName>
</protein>
<sequence length="699" mass="80808">YKYLLIVQCNALNSVLPVMFQKIEDYTELLFPDNILRQGSVVEQLVSQIPEEDFNIRSGNGQVEIIGWLYQYYISEKHEQVVDPLHGKVVKKEEVAAATQLFTTDWVVRYIVDNSVGRYWIERHPESKLKESLKYFVSPKTQPLQTVNEDVTPQDLTVFDPCLGSGHFLVYAFEVLMKIYSECGYTDRDAARLIVEDNLYGIDIDDRATQLAYFVVMMKARSYDRRFFERGVQPKVYSIPESNFLETSTIDYIANGNSKLYSDIQKLYKAFYDGKEYGSIIKVPQVDFAAIYARFNEIENDVALLKDDAINNYLPLINVAHILSQKYAVVATNPPYLNKYDAKLKSYVQNHYKDYCGDLFSVFIYRNFDFCKSNGYSGFMTPFVWMFIKTYEKLRNYIIQNKSIATLIQMEYSAYEEATVPICTFVLKNGAETQKGLYFRLSDFKGGMEVQRQKMEEAIANHDCGYFYEATASNFSKIPGRPIAYWVKQIYDIFENSAIMSSLAKPKQGMSTGDVNKFLRLWEEVDMTKTNLFNGELHDGWIRYNKGGEFRRWYGNREYVVYWGGDGTALIKANATLRNKDSYFVNFIAWSKLSSSGTGFRNFENEFLFDGAGGSLFVYKEENKKYILGLLNTVVITEILKVISPTINYNENHIGSLPVIIFETKKDAVEKIVDMNISTSKSDWDSYETSWDFKKHPLI</sequence>
<dbReference type="PANTHER" id="PTHR33841">
    <property type="entry name" value="DNA METHYLTRANSFERASE YEEA-RELATED"/>
    <property type="match status" value="1"/>
</dbReference>
<dbReference type="InterPro" id="IPR047939">
    <property type="entry name" value="BREX_1_PglX"/>
</dbReference>
<dbReference type="InterPro" id="IPR029063">
    <property type="entry name" value="SAM-dependent_MTases_sf"/>
</dbReference>
<dbReference type="PANTHER" id="PTHR33841:SF1">
    <property type="entry name" value="DNA METHYLTRANSFERASE A"/>
    <property type="match status" value="1"/>
</dbReference>
<evidence type="ECO:0000256" key="4">
    <source>
        <dbReference type="ARBA" id="ARBA00022691"/>
    </source>
</evidence>
<dbReference type="InterPro" id="IPR011639">
    <property type="entry name" value="MethylTrfase_TaqI-like_dom"/>
</dbReference>
<evidence type="ECO:0000256" key="1">
    <source>
        <dbReference type="ARBA" id="ARBA00011900"/>
    </source>
</evidence>
<proteinExistence type="predicted"/>
<dbReference type="Proteomes" id="UP000823928">
    <property type="component" value="Unassembled WGS sequence"/>
</dbReference>
<dbReference type="GO" id="GO:0003676">
    <property type="term" value="F:nucleic acid binding"/>
    <property type="evidence" value="ECO:0007669"/>
    <property type="project" value="InterPro"/>
</dbReference>
<evidence type="ECO:0000256" key="5">
    <source>
        <dbReference type="ARBA" id="ARBA00047942"/>
    </source>
</evidence>
<gene>
    <name evidence="7" type="primary">pglX</name>
    <name evidence="7" type="ORF">IAC10_08600</name>
</gene>
<dbReference type="GO" id="GO:0009007">
    <property type="term" value="F:site-specific DNA-methyltransferase (adenine-specific) activity"/>
    <property type="evidence" value="ECO:0007669"/>
    <property type="project" value="UniProtKB-EC"/>
</dbReference>
<dbReference type="Pfam" id="PF07669">
    <property type="entry name" value="Eco57I"/>
    <property type="match status" value="1"/>
</dbReference>
<dbReference type="InterPro" id="IPR002052">
    <property type="entry name" value="DNA_methylase_N6_adenine_CS"/>
</dbReference>
<evidence type="ECO:0000259" key="6">
    <source>
        <dbReference type="Pfam" id="PF07669"/>
    </source>
</evidence>
<evidence type="ECO:0000256" key="2">
    <source>
        <dbReference type="ARBA" id="ARBA00022603"/>
    </source>
</evidence>
<dbReference type="PRINTS" id="PR00507">
    <property type="entry name" value="N12N6MTFRASE"/>
</dbReference>
<organism evidence="7 8">
    <name type="scientific">Candidatus Scatousia excrementigallinarum</name>
    <dbReference type="NCBI Taxonomy" id="2840935"/>
    <lineage>
        <taxon>Bacteria</taxon>
        <taxon>Candidatus Scatousia</taxon>
    </lineage>
</organism>
<name>A0A9D1F079_9BACT</name>
<keyword evidence="2" id="KW-0489">Methyltransferase</keyword>
<dbReference type="EMBL" id="DVIU01000169">
    <property type="protein sequence ID" value="HIS36672.1"/>
    <property type="molecule type" value="Genomic_DNA"/>
</dbReference>
<evidence type="ECO:0000313" key="7">
    <source>
        <dbReference type="EMBL" id="HIS36672.1"/>
    </source>
</evidence>
<evidence type="ECO:0000313" key="8">
    <source>
        <dbReference type="Proteomes" id="UP000823928"/>
    </source>
</evidence>